<dbReference type="GO" id="GO:0032447">
    <property type="term" value="P:protein urmylation"/>
    <property type="evidence" value="ECO:0007669"/>
    <property type="project" value="UniProtKB-UniRule"/>
</dbReference>
<dbReference type="HAMAP" id="MF_03054">
    <property type="entry name" value="CTU2"/>
    <property type="match status" value="1"/>
</dbReference>
<dbReference type="AlphaFoldDB" id="A0A195C8I0"/>
<dbReference type="Gene3D" id="3.40.50.620">
    <property type="entry name" value="HUPs"/>
    <property type="match status" value="1"/>
</dbReference>
<dbReference type="GO" id="GO:0005829">
    <property type="term" value="C:cytosol"/>
    <property type="evidence" value="ECO:0007669"/>
    <property type="project" value="TreeGrafter"/>
</dbReference>
<comment type="function">
    <text evidence="3">Plays a central role in 2-thiolation of mcm(5)S(2)U at tRNA wobble positions of tRNA(Lys), tRNA(Glu) and tRNA(Gln). May act by forming a heterodimer with NCS6/CTU1 that ligates sulfur from thiocarboxylated URM1 onto the uridine of tRNAs at wobble position.</text>
</comment>
<evidence type="ECO:0000256" key="3">
    <source>
        <dbReference type="HAMAP-Rule" id="MF_03054"/>
    </source>
</evidence>
<gene>
    <name evidence="4" type="ORF">ALC62_12848</name>
</gene>
<reference evidence="4 5" key="1">
    <citation type="submission" date="2016-03" db="EMBL/GenBank/DDBJ databases">
        <title>Cyphomyrmex costatus WGS genome.</title>
        <authorList>
            <person name="Nygaard S."/>
            <person name="Hu H."/>
            <person name="Boomsma J."/>
            <person name="Zhang G."/>
        </authorList>
    </citation>
    <scope>NUCLEOTIDE SEQUENCE [LARGE SCALE GENOMIC DNA]</scope>
    <source>
        <strain evidence="4">MS0001</strain>
        <tissue evidence="4">Whole body</tissue>
    </source>
</reference>
<comment type="similarity">
    <text evidence="3">Belongs to the CTU2/NCS2 family.</text>
</comment>
<dbReference type="GO" id="GO:0016783">
    <property type="term" value="F:sulfurtransferase activity"/>
    <property type="evidence" value="ECO:0007669"/>
    <property type="project" value="TreeGrafter"/>
</dbReference>
<keyword evidence="5" id="KW-1185">Reference proteome</keyword>
<organism evidence="4 5">
    <name type="scientific">Cyphomyrmex costatus</name>
    <dbReference type="NCBI Taxonomy" id="456900"/>
    <lineage>
        <taxon>Eukaryota</taxon>
        <taxon>Metazoa</taxon>
        <taxon>Ecdysozoa</taxon>
        <taxon>Arthropoda</taxon>
        <taxon>Hexapoda</taxon>
        <taxon>Insecta</taxon>
        <taxon>Pterygota</taxon>
        <taxon>Neoptera</taxon>
        <taxon>Endopterygota</taxon>
        <taxon>Hymenoptera</taxon>
        <taxon>Apocrita</taxon>
        <taxon>Aculeata</taxon>
        <taxon>Formicoidea</taxon>
        <taxon>Formicidae</taxon>
        <taxon>Myrmicinae</taxon>
        <taxon>Cyphomyrmex</taxon>
    </lineage>
</organism>
<comment type="subcellular location">
    <subcellularLocation>
        <location evidence="3">Cytoplasm</location>
    </subcellularLocation>
</comment>
<comment type="pathway">
    <text evidence="3">tRNA modification; 5-methoxycarbonylmethyl-2-thiouridine-tRNA biosynthesis.</text>
</comment>
<evidence type="ECO:0000313" key="4">
    <source>
        <dbReference type="EMBL" id="KYM96481.1"/>
    </source>
</evidence>
<dbReference type="Pfam" id="PF10288">
    <property type="entry name" value="CTU2"/>
    <property type="match status" value="1"/>
</dbReference>
<dbReference type="Proteomes" id="UP000078542">
    <property type="component" value="Unassembled WGS sequence"/>
</dbReference>
<dbReference type="GO" id="GO:0016779">
    <property type="term" value="F:nucleotidyltransferase activity"/>
    <property type="evidence" value="ECO:0007669"/>
    <property type="project" value="UniProtKB-UniRule"/>
</dbReference>
<evidence type="ECO:0000256" key="2">
    <source>
        <dbReference type="ARBA" id="ARBA00022694"/>
    </source>
</evidence>
<evidence type="ECO:0000313" key="5">
    <source>
        <dbReference type="Proteomes" id="UP000078542"/>
    </source>
</evidence>
<protein>
    <recommendedName>
        <fullName evidence="3">Cytoplasmic tRNA 2-thiolation protein 2</fullName>
    </recommendedName>
</protein>
<dbReference type="STRING" id="456900.A0A195C8I0"/>
<accession>A0A195C8I0</accession>
<dbReference type="EMBL" id="KQ978205">
    <property type="protein sequence ID" value="KYM96481.1"/>
    <property type="molecule type" value="Genomic_DNA"/>
</dbReference>
<dbReference type="GO" id="GO:0000049">
    <property type="term" value="F:tRNA binding"/>
    <property type="evidence" value="ECO:0007669"/>
    <property type="project" value="InterPro"/>
</dbReference>
<dbReference type="PANTHER" id="PTHR20882">
    <property type="entry name" value="CYTOPLASMIC TRNA 2-THIOLATION PROTEIN 2"/>
    <property type="match status" value="1"/>
</dbReference>
<sequence>MILCRKCKHENANILLVGQSGYCKACFLNVTNHKFRAALGKSKIIRRGDKILINHSGELNSTVLLHLIKAGMSESAHKRLIFEIVILYVDDNMQKTNERDMLRHKIAEETKASGFNSYAVSMSQVLNEEDTLDIKPMDQEINYENDNRLHAILANLSDNTSRTDFLNQLRRRLLLSAARKLNCNKIFVADSAADIATKVLGDVCLGRGAQLSMQANFCDTRCVDIKILKPMRDFTQPELVYYSKYHKISPVKSTQASITATSIQALACNFAMELESQFSGTISTVFRTADKISPRSNVQQSIEDNCVLCDARLDFVPSGNEVTAMRAIEVSKLVSSKCSNTISSNNEENGVSHTNYLFMHSDNNGCCNDNVDCNCENNRKRQVTTEDIWRHLCYSCRRIFQNSDILHNLPLPLLFTVQQRTALKKMREKINDFLL</sequence>
<keyword evidence="1 3" id="KW-0963">Cytoplasm</keyword>
<evidence type="ECO:0000256" key="1">
    <source>
        <dbReference type="ARBA" id="ARBA00022490"/>
    </source>
</evidence>
<proteinExistence type="inferred from homology"/>
<dbReference type="GO" id="GO:0002143">
    <property type="term" value="P:tRNA wobble position uridine thiolation"/>
    <property type="evidence" value="ECO:0007669"/>
    <property type="project" value="TreeGrafter"/>
</dbReference>
<dbReference type="SUPFAM" id="SSF52402">
    <property type="entry name" value="Adenine nucleotide alpha hydrolases-like"/>
    <property type="match status" value="1"/>
</dbReference>
<dbReference type="InterPro" id="IPR019407">
    <property type="entry name" value="CTU2"/>
</dbReference>
<dbReference type="UniPathway" id="UPA00988"/>
<keyword evidence="2 3" id="KW-0819">tRNA processing</keyword>
<dbReference type="InterPro" id="IPR014729">
    <property type="entry name" value="Rossmann-like_a/b/a_fold"/>
</dbReference>
<dbReference type="PANTHER" id="PTHR20882:SF14">
    <property type="entry name" value="CYTOPLASMIC TRNA 2-THIOLATION PROTEIN 2"/>
    <property type="match status" value="1"/>
</dbReference>
<name>A0A195C8I0_9HYME</name>